<dbReference type="Pfam" id="PF00076">
    <property type="entry name" value="RRM_1"/>
    <property type="match status" value="1"/>
</dbReference>
<name>A0A1J7J9S3_9PEZI</name>
<dbReference type="InterPro" id="IPR012677">
    <property type="entry name" value="Nucleotide-bd_a/b_plait_sf"/>
</dbReference>
<evidence type="ECO:0000256" key="1">
    <source>
        <dbReference type="PROSITE-ProRule" id="PRU00176"/>
    </source>
</evidence>
<dbReference type="GO" id="GO:0003723">
    <property type="term" value="F:RNA binding"/>
    <property type="evidence" value="ECO:0007669"/>
    <property type="project" value="UniProtKB-UniRule"/>
</dbReference>
<dbReference type="SUPFAM" id="SSF54928">
    <property type="entry name" value="RNA-binding domain, RBD"/>
    <property type="match status" value="1"/>
</dbReference>
<organism evidence="3 4">
    <name type="scientific">Coniochaeta ligniaria NRRL 30616</name>
    <dbReference type="NCBI Taxonomy" id="1408157"/>
    <lineage>
        <taxon>Eukaryota</taxon>
        <taxon>Fungi</taxon>
        <taxon>Dikarya</taxon>
        <taxon>Ascomycota</taxon>
        <taxon>Pezizomycotina</taxon>
        <taxon>Sordariomycetes</taxon>
        <taxon>Sordariomycetidae</taxon>
        <taxon>Coniochaetales</taxon>
        <taxon>Coniochaetaceae</taxon>
        <taxon>Coniochaeta</taxon>
    </lineage>
</organism>
<dbReference type="Proteomes" id="UP000182658">
    <property type="component" value="Unassembled WGS sequence"/>
</dbReference>
<dbReference type="STRING" id="1408157.A0A1J7J9S3"/>
<dbReference type="EMBL" id="KV875097">
    <property type="protein sequence ID" value="OIW30025.1"/>
    <property type="molecule type" value="Genomic_DNA"/>
</dbReference>
<accession>A0A1J7J9S3</accession>
<protein>
    <recommendedName>
        <fullName evidence="2">RRM domain-containing protein</fullName>
    </recommendedName>
</protein>
<gene>
    <name evidence="3" type="ORF">CONLIGDRAFT_714467</name>
</gene>
<evidence type="ECO:0000313" key="3">
    <source>
        <dbReference type="EMBL" id="OIW30025.1"/>
    </source>
</evidence>
<dbReference type="AlphaFoldDB" id="A0A1J7J9S3"/>
<dbReference type="InterPro" id="IPR000504">
    <property type="entry name" value="RRM_dom"/>
</dbReference>
<sequence>MKVYHYRDRRCCKEGIREEDVPESYRWLSGGDELELTVFVGGLSGYVTEDELRSFFQGFGEITCVKIPSFNESDKEPLTRSDVTWTDRLGEQPDTSLHANFDTPLQKGASFKRHSYNFSMRRARRTRH</sequence>
<dbReference type="Gene3D" id="3.30.70.330">
    <property type="match status" value="1"/>
</dbReference>
<dbReference type="InterPro" id="IPR035979">
    <property type="entry name" value="RBD_domain_sf"/>
</dbReference>
<evidence type="ECO:0000313" key="4">
    <source>
        <dbReference type="Proteomes" id="UP000182658"/>
    </source>
</evidence>
<proteinExistence type="predicted"/>
<keyword evidence="1" id="KW-0694">RNA-binding</keyword>
<feature type="domain" description="RRM" evidence="2">
    <location>
        <begin position="36"/>
        <end position="67"/>
    </location>
</feature>
<dbReference type="InParanoid" id="A0A1J7J9S3"/>
<evidence type="ECO:0000259" key="2">
    <source>
        <dbReference type="PROSITE" id="PS50102"/>
    </source>
</evidence>
<dbReference type="PROSITE" id="PS50102">
    <property type="entry name" value="RRM"/>
    <property type="match status" value="1"/>
</dbReference>
<reference evidence="3 4" key="1">
    <citation type="submission" date="2016-10" db="EMBL/GenBank/DDBJ databases">
        <title>Draft genome sequence of Coniochaeta ligniaria NRRL30616, a lignocellulolytic fungus for bioabatement of inhibitors in plant biomass hydrolysates.</title>
        <authorList>
            <consortium name="DOE Joint Genome Institute"/>
            <person name="Jimenez D.J."/>
            <person name="Hector R.E."/>
            <person name="Riley R."/>
            <person name="Sun H."/>
            <person name="Grigoriev I.V."/>
            <person name="Van Elsas J.D."/>
            <person name="Nichols N.N."/>
        </authorList>
    </citation>
    <scope>NUCLEOTIDE SEQUENCE [LARGE SCALE GENOMIC DNA]</scope>
    <source>
        <strain evidence="3 4">NRRL 30616</strain>
    </source>
</reference>
<dbReference type="OrthoDB" id="446113at2759"/>
<keyword evidence="4" id="KW-1185">Reference proteome</keyword>